<accession>A0AAV1ZKB0</accession>
<sequence>MVAAVNTQCLCGILSIQITCRNGKVEKARDKFRNFASFNLILLLQVPTWTGIQQNMTVKHLKGN</sequence>
<dbReference type="AlphaFoldDB" id="A0AAV1ZKB0"/>
<protein>
    <submittedName>
        <fullName evidence="1">Uncharacterized protein</fullName>
    </submittedName>
</protein>
<organism evidence="1 2">
    <name type="scientific">Larinioides sclopetarius</name>
    <dbReference type="NCBI Taxonomy" id="280406"/>
    <lineage>
        <taxon>Eukaryota</taxon>
        <taxon>Metazoa</taxon>
        <taxon>Ecdysozoa</taxon>
        <taxon>Arthropoda</taxon>
        <taxon>Chelicerata</taxon>
        <taxon>Arachnida</taxon>
        <taxon>Araneae</taxon>
        <taxon>Araneomorphae</taxon>
        <taxon>Entelegynae</taxon>
        <taxon>Araneoidea</taxon>
        <taxon>Araneidae</taxon>
        <taxon>Larinioides</taxon>
    </lineage>
</organism>
<reference evidence="1 2" key="1">
    <citation type="submission" date="2024-04" db="EMBL/GenBank/DDBJ databases">
        <authorList>
            <person name="Rising A."/>
            <person name="Reimegard J."/>
            <person name="Sonavane S."/>
            <person name="Akerstrom W."/>
            <person name="Nylinder S."/>
            <person name="Hedman E."/>
            <person name="Kallberg Y."/>
        </authorList>
    </citation>
    <scope>NUCLEOTIDE SEQUENCE [LARGE SCALE GENOMIC DNA]</scope>
</reference>
<keyword evidence="2" id="KW-1185">Reference proteome</keyword>
<proteinExistence type="predicted"/>
<dbReference type="EMBL" id="CAXIEN010000058">
    <property type="protein sequence ID" value="CAL1272171.1"/>
    <property type="molecule type" value="Genomic_DNA"/>
</dbReference>
<name>A0AAV1ZKB0_9ARAC</name>
<gene>
    <name evidence="1" type="ORF">LARSCL_LOCUS6225</name>
</gene>
<evidence type="ECO:0000313" key="2">
    <source>
        <dbReference type="Proteomes" id="UP001497382"/>
    </source>
</evidence>
<evidence type="ECO:0000313" key="1">
    <source>
        <dbReference type="EMBL" id="CAL1272171.1"/>
    </source>
</evidence>
<dbReference type="Proteomes" id="UP001497382">
    <property type="component" value="Unassembled WGS sequence"/>
</dbReference>
<comment type="caution">
    <text evidence="1">The sequence shown here is derived from an EMBL/GenBank/DDBJ whole genome shotgun (WGS) entry which is preliminary data.</text>
</comment>